<accession>A0A6A5UAS1</accession>
<feature type="non-terminal residue" evidence="1">
    <location>
        <position position="1"/>
    </location>
</feature>
<keyword evidence="2" id="KW-1185">Reference proteome</keyword>
<evidence type="ECO:0000313" key="2">
    <source>
        <dbReference type="Proteomes" id="UP000800035"/>
    </source>
</evidence>
<organism evidence="1 2">
    <name type="scientific">Byssothecium circinans</name>
    <dbReference type="NCBI Taxonomy" id="147558"/>
    <lineage>
        <taxon>Eukaryota</taxon>
        <taxon>Fungi</taxon>
        <taxon>Dikarya</taxon>
        <taxon>Ascomycota</taxon>
        <taxon>Pezizomycotina</taxon>
        <taxon>Dothideomycetes</taxon>
        <taxon>Pleosporomycetidae</taxon>
        <taxon>Pleosporales</taxon>
        <taxon>Massarineae</taxon>
        <taxon>Massarinaceae</taxon>
        <taxon>Byssothecium</taxon>
    </lineage>
</organism>
<reference evidence="1" key="1">
    <citation type="journal article" date="2020" name="Stud. Mycol.">
        <title>101 Dothideomycetes genomes: a test case for predicting lifestyles and emergence of pathogens.</title>
        <authorList>
            <person name="Haridas S."/>
            <person name="Albert R."/>
            <person name="Binder M."/>
            <person name="Bloem J."/>
            <person name="Labutti K."/>
            <person name="Salamov A."/>
            <person name="Andreopoulos B."/>
            <person name="Baker S."/>
            <person name="Barry K."/>
            <person name="Bills G."/>
            <person name="Bluhm B."/>
            <person name="Cannon C."/>
            <person name="Castanera R."/>
            <person name="Culley D."/>
            <person name="Daum C."/>
            <person name="Ezra D."/>
            <person name="Gonzalez J."/>
            <person name="Henrissat B."/>
            <person name="Kuo A."/>
            <person name="Liang C."/>
            <person name="Lipzen A."/>
            <person name="Lutzoni F."/>
            <person name="Magnuson J."/>
            <person name="Mondo S."/>
            <person name="Nolan M."/>
            <person name="Ohm R."/>
            <person name="Pangilinan J."/>
            <person name="Park H.-J."/>
            <person name="Ramirez L."/>
            <person name="Alfaro M."/>
            <person name="Sun H."/>
            <person name="Tritt A."/>
            <person name="Yoshinaga Y."/>
            <person name="Zwiers L.-H."/>
            <person name="Turgeon B."/>
            <person name="Goodwin S."/>
            <person name="Spatafora J."/>
            <person name="Crous P."/>
            <person name="Grigoriev I."/>
        </authorList>
    </citation>
    <scope>NUCLEOTIDE SEQUENCE</scope>
    <source>
        <strain evidence="1">CBS 675.92</strain>
    </source>
</reference>
<dbReference type="EMBL" id="ML976982">
    <property type="protein sequence ID" value="KAF1961039.1"/>
    <property type="molecule type" value="Genomic_DNA"/>
</dbReference>
<gene>
    <name evidence="1" type="ORF">CC80DRAFT_403241</name>
</gene>
<dbReference type="OrthoDB" id="3065412at2759"/>
<dbReference type="AlphaFoldDB" id="A0A6A5UAS1"/>
<dbReference type="Proteomes" id="UP000800035">
    <property type="component" value="Unassembled WGS sequence"/>
</dbReference>
<evidence type="ECO:0000313" key="1">
    <source>
        <dbReference type="EMBL" id="KAF1961039.1"/>
    </source>
</evidence>
<sequence>LLQGYCTEPAYTIIDGGPTVLWMPVVGCISSKTDCCPTRTADGGGPAKLPGQTAFPISLLPSQGTLTGCPRDYHTVGGTACCPS</sequence>
<name>A0A6A5UAS1_9PLEO</name>
<protein>
    <submittedName>
        <fullName evidence="1">Uncharacterized protein</fullName>
    </submittedName>
</protein>
<proteinExistence type="predicted"/>